<dbReference type="SUPFAM" id="SSF53756">
    <property type="entry name" value="UDP-Glycosyltransferase/glycogen phosphorylase"/>
    <property type="match status" value="1"/>
</dbReference>
<comment type="caution">
    <text evidence="3">The sequence shown here is derived from an EMBL/GenBank/DDBJ whole genome shotgun (WGS) entry which is preliminary data.</text>
</comment>
<dbReference type="PANTHER" id="PTHR10788">
    <property type="entry name" value="TREHALOSE-6-PHOSPHATE SYNTHASE"/>
    <property type="match status" value="1"/>
</dbReference>
<keyword evidence="4" id="KW-1185">Reference proteome</keyword>
<evidence type="ECO:0000313" key="4">
    <source>
        <dbReference type="Proteomes" id="UP001501586"/>
    </source>
</evidence>
<dbReference type="InterPro" id="IPR023214">
    <property type="entry name" value="HAD_sf"/>
</dbReference>
<feature type="compositionally biased region" description="Basic and acidic residues" evidence="2">
    <location>
        <begin position="1"/>
        <end position="10"/>
    </location>
</feature>
<dbReference type="Pfam" id="PF02358">
    <property type="entry name" value="Trehalose_PPase"/>
    <property type="match status" value="1"/>
</dbReference>
<proteinExistence type="inferred from homology"/>
<name>A0ABP8EGM7_9MICO</name>
<protein>
    <submittedName>
        <fullName evidence="3">Bifunctional alpha,alpha-trehalose-phosphate synthase (UDP-forming)/trehalose-phosphatase</fullName>
    </submittedName>
</protein>
<dbReference type="Gene3D" id="3.40.50.2000">
    <property type="entry name" value="Glycogen Phosphorylase B"/>
    <property type="match status" value="2"/>
</dbReference>
<comment type="similarity">
    <text evidence="1">Belongs to the glycosyltransferase 20 family.</text>
</comment>
<dbReference type="CDD" id="cd03788">
    <property type="entry name" value="GT20_TPS"/>
    <property type="match status" value="1"/>
</dbReference>
<gene>
    <name evidence="3" type="ORF">GCM10022261_06540</name>
</gene>
<dbReference type="InterPro" id="IPR001830">
    <property type="entry name" value="Glyco_trans_20"/>
</dbReference>
<reference evidence="4" key="1">
    <citation type="journal article" date="2019" name="Int. J. Syst. Evol. Microbiol.">
        <title>The Global Catalogue of Microorganisms (GCM) 10K type strain sequencing project: providing services to taxonomists for standard genome sequencing and annotation.</title>
        <authorList>
            <consortium name="The Broad Institute Genomics Platform"/>
            <consortium name="The Broad Institute Genome Sequencing Center for Infectious Disease"/>
            <person name="Wu L."/>
            <person name="Ma J."/>
        </authorList>
    </citation>
    <scope>NUCLEOTIDE SEQUENCE [LARGE SCALE GENOMIC DNA]</scope>
    <source>
        <strain evidence="4">JCM 17458</strain>
    </source>
</reference>
<dbReference type="EMBL" id="BAABAZ010000004">
    <property type="protein sequence ID" value="GAA4283123.1"/>
    <property type="molecule type" value="Genomic_DNA"/>
</dbReference>
<dbReference type="Proteomes" id="UP001501586">
    <property type="component" value="Unassembled WGS sequence"/>
</dbReference>
<evidence type="ECO:0000313" key="3">
    <source>
        <dbReference type="EMBL" id="GAA4283123.1"/>
    </source>
</evidence>
<evidence type="ECO:0000256" key="2">
    <source>
        <dbReference type="SAM" id="MobiDB-lite"/>
    </source>
</evidence>
<organism evidence="3 4">
    <name type="scientific">Brevibacterium daeguense</name>
    <dbReference type="NCBI Taxonomy" id="909936"/>
    <lineage>
        <taxon>Bacteria</taxon>
        <taxon>Bacillati</taxon>
        <taxon>Actinomycetota</taxon>
        <taxon>Actinomycetes</taxon>
        <taxon>Micrococcales</taxon>
        <taxon>Brevibacteriaceae</taxon>
        <taxon>Brevibacterium</taxon>
    </lineage>
</organism>
<feature type="region of interest" description="Disordered" evidence="2">
    <location>
        <begin position="1"/>
        <end position="21"/>
    </location>
</feature>
<evidence type="ECO:0000256" key="1">
    <source>
        <dbReference type="ARBA" id="ARBA00008799"/>
    </source>
</evidence>
<dbReference type="RefSeq" id="WP_236864408.1">
    <property type="nucleotide sequence ID" value="NZ_BAABAZ010000004.1"/>
</dbReference>
<dbReference type="InterPro" id="IPR036412">
    <property type="entry name" value="HAD-like_sf"/>
</dbReference>
<dbReference type="Gene3D" id="3.30.70.1020">
    <property type="entry name" value="Trehalose-6-phosphate phosphatase related protein, domain 2"/>
    <property type="match status" value="1"/>
</dbReference>
<dbReference type="Gene3D" id="3.40.50.1000">
    <property type="entry name" value="HAD superfamily/HAD-like"/>
    <property type="match status" value="1"/>
</dbReference>
<dbReference type="PANTHER" id="PTHR10788:SF106">
    <property type="entry name" value="BCDNA.GH08860"/>
    <property type="match status" value="1"/>
</dbReference>
<accession>A0ABP8EGM7</accession>
<dbReference type="SUPFAM" id="SSF56784">
    <property type="entry name" value="HAD-like"/>
    <property type="match status" value="1"/>
</dbReference>
<dbReference type="InterPro" id="IPR003337">
    <property type="entry name" value="Trehalose_PPase"/>
</dbReference>
<dbReference type="Pfam" id="PF00982">
    <property type="entry name" value="Glyco_transf_20"/>
    <property type="match status" value="1"/>
</dbReference>
<sequence length="796" mass="86668">MTAAAADKEPNQNPVRPPSGGADFVVVANRLPVDRDTSGDTPQWTTSPGGLVTALAPVMRENSGAWIGWAGVPDEEIAPFDVDGMHLVPVTLSAQEIINYYEGFSNATLWPLYHDVIVPPEFHRAWWESYVHVNRRFAQAVALEAAAGATVWIHDYQLQLVPALVRALRPDVSIGFFNHIPFPSVELFAQLPWRAQILTGLLGADLIGFQRPADAANFRRAARALLSVTSRGNRISVPADSEAGTEAHVAEARAFPISVDTSALDAQAREPEIIARAAEIREELGDPELLLLGVDRMDYTKGIRHRLKAFGELLADGLLDPEKVTLVQIATPSRERIDQYQQIRSDVELSVGRINGEFSEVGIQPIHYFHHSYPREEMTALYRAADVLLVTALRDGMNLVAKEYVACRPQEDGALVLSEFAGAADQLTQAVLVNPHNIDGLKAEIVRAVAMDPREQRRRMRSMRRRLFREDVQAWSQSFLSELEALDADKDRTSAITADSVPARAIPVSAPAEVDLTPLVQADRLLVALDFDGVIAPLQDDPSTSAPLPESAAAVEALAALPDTVTGYISGRNVSVLKQLSTAPGRAVFVGSHGVEVDFSGLDLTGAENGTTDPAVDDSDPFRYSAAPTEVEQQRLEALDLAFERILDATPAEGHGELRLERKPLGRTFHTRGCSPNRVEFYTEELHRLAAEIEGLRMIVGHAMIEFGVRMDTKGNGLDNMIDRVEATAALYIGDDTTDEDAFIHLHARQSAGLTGLSIKVGPGDTAAEVRLDSPEAVAEVLARLAAERAAHHGLE</sequence>